<dbReference type="OrthoDB" id="1897891at2"/>
<protein>
    <submittedName>
        <fullName evidence="7">ABC transporter permease</fullName>
    </submittedName>
</protein>
<keyword evidence="4 5" id="KW-0472">Membrane</keyword>
<feature type="transmembrane region" description="Helical" evidence="5">
    <location>
        <begin position="252"/>
        <end position="269"/>
    </location>
</feature>
<evidence type="ECO:0000313" key="8">
    <source>
        <dbReference type="Proteomes" id="UP000306888"/>
    </source>
</evidence>
<dbReference type="AlphaFoldDB" id="A0A4S2DNU7"/>
<feature type="transmembrane region" description="Helical" evidence="5">
    <location>
        <begin position="281"/>
        <end position="300"/>
    </location>
</feature>
<dbReference type="GO" id="GO:0016020">
    <property type="term" value="C:membrane"/>
    <property type="evidence" value="ECO:0007669"/>
    <property type="project" value="UniProtKB-SubCell"/>
</dbReference>
<sequence length="370" mass="40882">MKLLYFTKTTLKGMVSTGVVTILYFVLFPVLLAGFMGFFQNTLHDNPLKLNDVKVKIIDNDNSNMSKALVDLLKSEDMKELVEINDEKPVLEIIIPKGYEESLISLQKNEIKINKLEDGFNNSTNTLKIILDKYHKNLYVSIAGGSNEALEEISNNTIVETTNINTSKTSSSYEVMAASMIGFVISMLIFSQIQASYTDISMKVDRRIISTPISKLEFFYYDTFVSFIYSLIIIGAYIFFFRIAGISFTGPLIPLIVLLLASALMIVGISKSVLTFFGAKYGKLIGALIFTLPIIGMEAFTGEGNALKVLAPTHYISKLLNIYNLEGSISSNISDLSLVLLIPIVLLILATIKIVISRKIALSKGGKKCA</sequence>
<dbReference type="InterPro" id="IPR013525">
    <property type="entry name" value="ABC2_TM"/>
</dbReference>
<evidence type="ECO:0000256" key="3">
    <source>
        <dbReference type="ARBA" id="ARBA00022989"/>
    </source>
</evidence>
<comment type="subcellular location">
    <subcellularLocation>
        <location evidence="1">Membrane</location>
        <topology evidence="1">Multi-pass membrane protein</topology>
    </subcellularLocation>
</comment>
<keyword evidence="8" id="KW-1185">Reference proteome</keyword>
<organism evidence="7 8">
    <name type="scientific">Clostridium sartagoforme</name>
    <dbReference type="NCBI Taxonomy" id="84031"/>
    <lineage>
        <taxon>Bacteria</taxon>
        <taxon>Bacillati</taxon>
        <taxon>Bacillota</taxon>
        <taxon>Clostridia</taxon>
        <taxon>Eubacteriales</taxon>
        <taxon>Clostridiaceae</taxon>
        <taxon>Clostridium</taxon>
    </lineage>
</organism>
<feature type="domain" description="ABC-2 type transporter transmembrane" evidence="6">
    <location>
        <begin position="21"/>
        <end position="351"/>
    </location>
</feature>
<dbReference type="RefSeq" id="WP_136005056.1">
    <property type="nucleotide sequence ID" value="NZ_SRYR01000001.1"/>
</dbReference>
<feature type="transmembrane region" description="Helical" evidence="5">
    <location>
        <begin position="21"/>
        <end position="39"/>
    </location>
</feature>
<keyword evidence="2 5" id="KW-0812">Transmembrane</keyword>
<accession>A0A4S2DNU7</accession>
<feature type="transmembrane region" description="Helical" evidence="5">
    <location>
        <begin position="175"/>
        <end position="197"/>
    </location>
</feature>
<proteinExistence type="predicted"/>
<evidence type="ECO:0000313" key="7">
    <source>
        <dbReference type="EMBL" id="TGY44088.1"/>
    </source>
</evidence>
<evidence type="ECO:0000256" key="4">
    <source>
        <dbReference type="ARBA" id="ARBA00023136"/>
    </source>
</evidence>
<dbReference type="Pfam" id="PF12698">
    <property type="entry name" value="ABC2_membrane_3"/>
    <property type="match status" value="1"/>
</dbReference>
<dbReference type="Proteomes" id="UP000306888">
    <property type="component" value="Unassembled WGS sequence"/>
</dbReference>
<name>A0A4S2DNU7_9CLOT</name>
<evidence type="ECO:0000259" key="6">
    <source>
        <dbReference type="Pfam" id="PF12698"/>
    </source>
</evidence>
<comment type="caution">
    <text evidence="7">The sequence shown here is derived from an EMBL/GenBank/DDBJ whole genome shotgun (WGS) entry which is preliminary data.</text>
</comment>
<feature type="transmembrane region" description="Helical" evidence="5">
    <location>
        <begin position="336"/>
        <end position="356"/>
    </location>
</feature>
<evidence type="ECO:0000256" key="5">
    <source>
        <dbReference type="SAM" id="Phobius"/>
    </source>
</evidence>
<feature type="transmembrane region" description="Helical" evidence="5">
    <location>
        <begin position="218"/>
        <end position="240"/>
    </location>
</feature>
<evidence type="ECO:0000256" key="2">
    <source>
        <dbReference type="ARBA" id="ARBA00022692"/>
    </source>
</evidence>
<dbReference type="EMBL" id="SRYR01000001">
    <property type="protein sequence ID" value="TGY44088.1"/>
    <property type="molecule type" value="Genomic_DNA"/>
</dbReference>
<evidence type="ECO:0000256" key="1">
    <source>
        <dbReference type="ARBA" id="ARBA00004141"/>
    </source>
</evidence>
<keyword evidence="3 5" id="KW-1133">Transmembrane helix</keyword>
<gene>
    <name evidence="7" type="ORF">E5347_04530</name>
</gene>
<dbReference type="GO" id="GO:0140359">
    <property type="term" value="F:ABC-type transporter activity"/>
    <property type="evidence" value="ECO:0007669"/>
    <property type="project" value="InterPro"/>
</dbReference>
<reference evidence="7 8" key="1">
    <citation type="submission" date="2019-04" db="EMBL/GenBank/DDBJ databases">
        <title>Microbes associate with the intestines of laboratory mice.</title>
        <authorList>
            <person name="Navarre W."/>
            <person name="Wong E."/>
            <person name="Huang K."/>
            <person name="Tropini C."/>
            <person name="Ng K."/>
            <person name="Yu B."/>
        </authorList>
    </citation>
    <scope>NUCLEOTIDE SEQUENCE [LARGE SCALE GENOMIC DNA]</scope>
    <source>
        <strain evidence="7 8">NM50_B9-20</strain>
    </source>
</reference>